<dbReference type="InterPro" id="IPR016187">
    <property type="entry name" value="CTDL_fold"/>
</dbReference>
<evidence type="ECO:0000313" key="2">
    <source>
        <dbReference type="EMBL" id="AKP50636.1"/>
    </source>
</evidence>
<dbReference type="PANTHER" id="PTHR23150:SF19">
    <property type="entry name" value="FORMYLGLYCINE-GENERATING ENZYME"/>
    <property type="match status" value="1"/>
</dbReference>
<sequence>MKFENKNFQFSFFAAVALLGLLVSSCGNQTSRRTASNPGGISASTGAKYSFDEEDSAFQVFRLPREVIGPRLVFIQGGRAVLGSQEQDVMGFRDNVERTVTIASFYMDETEVTNVDYKEFLFNIADSVSTDSLQKLEPNEKVWANAMSYNDVYSTYYFRYPGFNFYPVAGVSWTQANAYSHWRTLYVNELEREKNFGGKKKKDDEEQSDPLTLDQLIERGVVFPNYRLPNEAEWEFAAKGMIGTQYMDENQENGRIYPWDGRGPRNPYNIKRKSRQGDFLANFKRGRGDYAGLSGSVSNDGEIIPTNVYDFPPNDFGLYNMAGNMNEWVQDVYRPLSFQDFDDLNPIRKDGTNDEQDTYQTTLIDDNYRVYKGGSWRDVAYWLAPGTRRFMHQDSASNHIGFRCAMIAVGGKDR</sequence>
<proteinExistence type="predicted"/>
<dbReference type="OrthoDB" id="9768004at2"/>
<dbReference type="STRING" id="320787.CA2015_1187"/>
<organism evidence="2 3">
    <name type="scientific">Cyclobacterium amurskyense</name>
    <dbReference type="NCBI Taxonomy" id="320787"/>
    <lineage>
        <taxon>Bacteria</taxon>
        <taxon>Pseudomonadati</taxon>
        <taxon>Bacteroidota</taxon>
        <taxon>Cytophagia</taxon>
        <taxon>Cytophagales</taxon>
        <taxon>Cyclobacteriaceae</taxon>
        <taxon>Cyclobacterium</taxon>
    </lineage>
</organism>
<keyword evidence="3" id="KW-1185">Reference proteome</keyword>
<feature type="domain" description="Sulfatase-modifying factor enzyme-like" evidence="1">
    <location>
        <begin position="70"/>
        <end position="405"/>
    </location>
</feature>
<protein>
    <submittedName>
        <fullName evidence="2">GldJ</fullName>
    </submittedName>
</protein>
<dbReference type="RefSeq" id="WP_048641062.1">
    <property type="nucleotide sequence ID" value="NZ_CAXBGM010000065.1"/>
</dbReference>
<gene>
    <name evidence="2" type="ORF">CA2015_1187</name>
</gene>
<dbReference type="Proteomes" id="UP000036520">
    <property type="component" value="Chromosome"/>
</dbReference>
<dbReference type="InterPro" id="IPR019868">
    <property type="entry name" value="Glid_motil-assoc_GldJ-short"/>
</dbReference>
<reference evidence="2 3" key="1">
    <citation type="submission" date="2015-07" db="EMBL/GenBank/DDBJ databases">
        <authorList>
            <person name="Kim K.M."/>
        </authorList>
    </citation>
    <scope>NUCLEOTIDE SEQUENCE [LARGE SCALE GENOMIC DNA]</scope>
    <source>
        <strain evidence="2 3">KCTC 12363</strain>
    </source>
</reference>
<dbReference type="PANTHER" id="PTHR23150">
    <property type="entry name" value="SULFATASE MODIFYING FACTOR 1, 2"/>
    <property type="match status" value="1"/>
</dbReference>
<dbReference type="PROSITE" id="PS51257">
    <property type="entry name" value="PROKAR_LIPOPROTEIN"/>
    <property type="match status" value="1"/>
</dbReference>
<dbReference type="KEGG" id="camu:CA2015_1187"/>
<dbReference type="PATRIC" id="fig|320787.5.peg.1311"/>
<dbReference type="Pfam" id="PF03781">
    <property type="entry name" value="FGE-sulfatase"/>
    <property type="match status" value="1"/>
</dbReference>
<dbReference type="GO" id="GO:0120147">
    <property type="term" value="F:formylglycine-generating oxidase activity"/>
    <property type="evidence" value="ECO:0007669"/>
    <property type="project" value="TreeGrafter"/>
</dbReference>
<dbReference type="InterPro" id="IPR005532">
    <property type="entry name" value="SUMF_dom"/>
</dbReference>
<name>A0A0H4P852_9BACT</name>
<dbReference type="InterPro" id="IPR051043">
    <property type="entry name" value="Sulfatase_Mod_Factor_Kinase"/>
</dbReference>
<evidence type="ECO:0000313" key="3">
    <source>
        <dbReference type="Proteomes" id="UP000036520"/>
    </source>
</evidence>
<dbReference type="InterPro" id="IPR042095">
    <property type="entry name" value="SUMF_sf"/>
</dbReference>
<evidence type="ECO:0000259" key="1">
    <source>
        <dbReference type="Pfam" id="PF03781"/>
    </source>
</evidence>
<dbReference type="Gene3D" id="3.90.1580.10">
    <property type="entry name" value="paralog of FGE (formylglycine-generating enzyme)"/>
    <property type="match status" value="1"/>
</dbReference>
<dbReference type="EMBL" id="CP012040">
    <property type="protein sequence ID" value="AKP50636.1"/>
    <property type="molecule type" value="Genomic_DNA"/>
</dbReference>
<dbReference type="AlphaFoldDB" id="A0A0H4P852"/>
<dbReference type="SUPFAM" id="SSF56436">
    <property type="entry name" value="C-type lectin-like"/>
    <property type="match status" value="1"/>
</dbReference>
<dbReference type="NCBIfam" id="TIGR03530">
    <property type="entry name" value="GldJ_short"/>
    <property type="match status" value="1"/>
</dbReference>
<accession>A0A0H4P852</accession>